<dbReference type="EMBL" id="LKHS01000021">
    <property type="protein sequence ID" value="KQH84153.1"/>
    <property type="molecule type" value="Genomic_DNA"/>
</dbReference>
<protein>
    <submittedName>
        <fullName evidence="1">MSHA biogenesis protein MshC</fullName>
    </submittedName>
</protein>
<evidence type="ECO:0000313" key="2">
    <source>
        <dbReference type="Proteomes" id="UP000051221"/>
    </source>
</evidence>
<gene>
    <name evidence="1" type="ORF">AMR76_19380</name>
</gene>
<keyword evidence="2" id="KW-1185">Reference proteome</keyword>
<proteinExistence type="predicted"/>
<dbReference type="NCBIfam" id="TIGR02532">
    <property type="entry name" value="IV_pilin_GFxxxE"/>
    <property type="match status" value="1"/>
</dbReference>
<evidence type="ECO:0000313" key="1">
    <source>
        <dbReference type="EMBL" id="KQH84153.1"/>
    </source>
</evidence>
<dbReference type="Gene3D" id="3.30.700.10">
    <property type="entry name" value="Glycoprotein, Type 4 Pilin"/>
    <property type="match status" value="1"/>
</dbReference>
<dbReference type="Proteomes" id="UP000051221">
    <property type="component" value="Unassembled WGS sequence"/>
</dbReference>
<dbReference type="InParanoid" id="A0A0Q2M7W3"/>
<dbReference type="SUPFAM" id="SSF54523">
    <property type="entry name" value="Pili subunits"/>
    <property type="match status" value="1"/>
</dbReference>
<comment type="caution">
    <text evidence="1">The sequence shown here is derived from an EMBL/GenBank/DDBJ whole genome shotgun (WGS) entry which is preliminary data.</text>
</comment>
<dbReference type="InterPro" id="IPR012902">
    <property type="entry name" value="N_methyl_site"/>
</dbReference>
<organism evidence="1 2">
    <name type="scientific">Vibrio furnissii</name>
    <dbReference type="NCBI Taxonomy" id="29494"/>
    <lineage>
        <taxon>Bacteria</taxon>
        <taxon>Pseudomonadati</taxon>
        <taxon>Pseudomonadota</taxon>
        <taxon>Gammaproteobacteria</taxon>
        <taxon>Vibrionales</taxon>
        <taxon>Vibrionaceae</taxon>
        <taxon>Vibrio</taxon>
    </lineage>
</organism>
<accession>A0A0Q2M7W3</accession>
<dbReference type="RefSeq" id="WP_055466928.1">
    <property type="nucleotide sequence ID" value="NZ_LKHS01000021.1"/>
</dbReference>
<dbReference type="AlphaFoldDB" id="A0A0Q2M7W3"/>
<dbReference type="InterPro" id="IPR045584">
    <property type="entry name" value="Pilin-like"/>
</dbReference>
<name>A0A0Q2M7W3_VIBFU</name>
<reference evidence="1 2" key="1">
    <citation type="submission" date="2015-08" db="EMBL/GenBank/DDBJ databases">
        <title>Antibacterial properties of a collection of Vibrionaceae strains.</title>
        <authorList>
            <person name="Giubergia S."/>
        </authorList>
    </citation>
    <scope>NUCLEOTIDE SEQUENCE [LARGE SCALE GENOMIC DNA]</scope>
    <source>
        <strain evidence="1 2">S0821</strain>
    </source>
</reference>
<dbReference type="Pfam" id="PF07963">
    <property type="entry name" value="N_methyl"/>
    <property type="match status" value="1"/>
</dbReference>
<sequence>MRAYTRKAGGFTLVELIVVILLVAILSAYAASRFIGVSSFSAFAAQEQAISIIRQIQVSRMQSNLSDTALSAVADADNYFTLAITASCLGSVSACSAANDDSRSDVLRGNNLAFSSSVTLSNQRVQFNLLGNPQGNVAAGVTVTISAPDSSAAVCINAQGYVARGACL</sequence>